<feature type="transmembrane region" description="Helical" evidence="1">
    <location>
        <begin position="243"/>
        <end position="266"/>
    </location>
</feature>
<evidence type="ECO:0000313" key="2">
    <source>
        <dbReference type="EMBL" id="JAT61232.1"/>
    </source>
</evidence>
<dbReference type="PANTHER" id="PTHR12242">
    <property type="entry name" value="OS02G0130600 PROTEIN-RELATED"/>
    <property type="match status" value="1"/>
</dbReference>
<accession>A0A1D1Z323</accession>
<feature type="transmembrane region" description="Helical" evidence="1">
    <location>
        <begin position="315"/>
        <end position="334"/>
    </location>
</feature>
<keyword evidence="1" id="KW-1133">Transmembrane helix</keyword>
<keyword evidence="1" id="KW-0472">Membrane</keyword>
<feature type="transmembrane region" description="Helical" evidence="1">
    <location>
        <begin position="129"/>
        <end position="151"/>
    </location>
</feature>
<keyword evidence="2" id="KW-0808">Transferase</keyword>
<gene>
    <name evidence="2" type="primary">aroK_14</name>
    <name evidence="2" type="ORF">g.40282</name>
</gene>
<evidence type="ECO:0000256" key="1">
    <source>
        <dbReference type="SAM" id="Phobius"/>
    </source>
</evidence>
<keyword evidence="2" id="KW-0418">Kinase</keyword>
<feature type="transmembrane region" description="Helical" evidence="1">
    <location>
        <begin position="278"/>
        <end position="303"/>
    </location>
</feature>
<keyword evidence="1" id="KW-0812">Transmembrane</keyword>
<dbReference type="AlphaFoldDB" id="A0A1D1Z323"/>
<feature type="non-terminal residue" evidence="2">
    <location>
        <position position="1"/>
    </location>
</feature>
<name>A0A1D1Z323_9ARAE</name>
<feature type="transmembrane region" description="Helical" evidence="1">
    <location>
        <begin position="15"/>
        <end position="36"/>
    </location>
</feature>
<dbReference type="PANTHER" id="PTHR12242:SF6">
    <property type="entry name" value="PROTEIN ROLLING PROTEIN"/>
    <property type="match status" value="1"/>
</dbReference>
<feature type="transmembrane region" description="Helical" evidence="1">
    <location>
        <begin position="93"/>
        <end position="114"/>
    </location>
</feature>
<sequence>RERERESCMALSVHWYDFLCFAIVGVAALGSLWIIVGANRFRQGRRNVDDGYVSLAASMPAEDRAKQRPSPGPAHVGAQQLWGSCWRGVHPGWLLGVRLVSLVAMVVMLVWDILRYDLLIFVYYTEWTFALVIVYFALGTLISAHGCWIFSKQTAMISEERNRFLKRDLDLDGNRSAAANSIPNNTSGTIRLQSHQDFEDNEQRAGFWGYAMQVIYQTSAGAVILTDVVFWGLIVPFLSNEHFTLNLLMGCMHSLNLVFLLLDTALNRLPFPWFRMAYFVLWSCLYVIFQWILHACGFSWWPYPFLELATPWAPLWYFCMALVHIPCYAFYTLIVKAKNTLFSKWFPDTYIRSY</sequence>
<dbReference type="GO" id="GO:0016020">
    <property type="term" value="C:membrane"/>
    <property type="evidence" value="ECO:0007669"/>
    <property type="project" value="TreeGrafter"/>
</dbReference>
<feature type="transmembrane region" description="Helical" evidence="1">
    <location>
        <begin position="214"/>
        <end position="237"/>
    </location>
</feature>
<dbReference type="EMBL" id="GDJX01006704">
    <property type="protein sequence ID" value="JAT61232.1"/>
    <property type="molecule type" value="Transcribed_RNA"/>
</dbReference>
<dbReference type="GO" id="GO:0016301">
    <property type="term" value="F:kinase activity"/>
    <property type="evidence" value="ECO:0007669"/>
    <property type="project" value="UniProtKB-KW"/>
</dbReference>
<organism evidence="2">
    <name type="scientific">Anthurium amnicola</name>
    <dbReference type="NCBI Taxonomy" id="1678845"/>
    <lineage>
        <taxon>Eukaryota</taxon>
        <taxon>Viridiplantae</taxon>
        <taxon>Streptophyta</taxon>
        <taxon>Embryophyta</taxon>
        <taxon>Tracheophyta</taxon>
        <taxon>Spermatophyta</taxon>
        <taxon>Magnoliopsida</taxon>
        <taxon>Liliopsida</taxon>
        <taxon>Araceae</taxon>
        <taxon>Pothoideae</taxon>
        <taxon>Potheae</taxon>
        <taxon>Anthurium</taxon>
    </lineage>
</organism>
<proteinExistence type="predicted"/>
<protein>
    <submittedName>
        <fullName evidence="2">Shikimate kinase</fullName>
    </submittedName>
</protein>
<reference evidence="2" key="1">
    <citation type="submission" date="2015-07" db="EMBL/GenBank/DDBJ databases">
        <title>Transcriptome Assembly of Anthurium amnicola.</title>
        <authorList>
            <person name="Suzuki J."/>
        </authorList>
    </citation>
    <scope>NUCLEOTIDE SEQUENCE</scope>
</reference>